<organism evidence="2 3">
    <name type="scientific">Micromonospora polyrhachis</name>
    <dbReference type="NCBI Taxonomy" id="1282883"/>
    <lineage>
        <taxon>Bacteria</taxon>
        <taxon>Bacillati</taxon>
        <taxon>Actinomycetota</taxon>
        <taxon>Actinomycetes</taxon>
        <taxon>Micromonosporales</taxon>
        <taxon>Micromonosporaceae</taxon>
        <taxon>Micromonospora</taxon>
    </lineage>
</organism>
<sequence length="59" mass="6369">MRRADTARVLKPARRRPPPGHWIIASLTAGHPVAAEQQPDPDCAQCVATTSPTSQEVQP</sequence>
<accession>A0A7W7WQ56</accession>
<name>A0A7W7WQ56_9ACTN</name>
<gene>
    <name evidence="2" type="ORF">FHR38_002656</name>
</gene>
<dbReference type="Proteomes" id="UP000578819">
    <property type="component" value="Unassembled WGS sequence"/>
</dbReference>
<feature type="compositionally biased region" description="Polar residues" evidence="1">
    <location>
        <begin position="47"/>
        <end position="59"/>
    </location>
</feature>
<reference evidence="2 3" key="1">
    <citation type="submission" date="2020-08" db="EMBL/GenBank/DDBJ databases">
        <title>Sequencing the genomes of 1000 actinobacteria strains.</title>
        <authorList>
            <person name="Klenk H.-P."/>
        </authorList>
    </citation>
    <scope>NUCLEOTIDE SEQUENCE [LARGE SCALE GENOMIC DNA]</scope>
    <source>
        <strain evidence="2 3">DSM 45886</strain>
    </source>
</reference>
<protein>
    <submittedName>
        <fullName evidence="2">Uncharacterized protein</fullName>
    </submittedName>
</protein>
<keyword evidence="3" id="KW-1185">Reference proteome</keyword>
<dbReference type="EMBL" id="JACHJW010000001">
    <property type="protein sequence ID" value="MBB4958923.1"/>
    <property type="molecule type" value="Genomic_DNA"/>
</dbReference>
<evidence type="ECO:0000256" key="1">
    <source>
        <dbReference type="SAM" id="MobiDB-lite"/>
    </source>
</evidence>
<dbReference type="RefSeq" id="WP_184534939.1">
    <property type="nucleotide sequence ID" value="NZ_JACHJW010000001.1"/>
</dbReference>
<comment type="caution">
    <text evidence="2">The sequence shown here is derived from an EMBL/GenBank/DDBJ whole genome shotgun (WGS) entry which is preliminary data.</text>
</comment>
<proteinExistence type="predicted"/>
<evidence type="ECO:0000313" key="3">
    <source>
        <dbReference type="Proteomes" id="UP000578819"/>
    </source>
</evidence>
<dbReference type="AlphaFoldDB" id="A0A7W7WQ56"/>
<feature type="region of interest" description="Disordered" evidence="1">
    <location>
        <begin position="1"/>
        <end position="59"/>
    </location>
</feature>
<evidence type="ECO:0000313" key="2">
    <source>
        <dbReference type="EMBL" id="MBB4958923.1"/>
    </source>
</evidence>